<dbReference type="GO" id="GO:0019187">
    <property type="term" value="F:beta-1,4-mannosyltransferase activity"/>
    <property type="evidence" value="ECO:0007669"/>
    <property type="project" value="InterPro"/>
</dbReference>
<feature type="domain" description="Glycosyltransferase 2-like" evidence="2">
    <location>
        <begin position="125"/>
        <end position="315"/>
    </location>
</feature>
<dbReference type="InterPro" id="IPR027389">
    <property type="entry name" value="B_mannosylTrfase_Bre-3/Egh"/>
</dbReference>
<evidence type="ECO:0000259" key="2">
    <source>
        <dbReference type="Pfam" id="PF13632"/>
    </source>
</evidence>
<dbReference type="GeneID" id="70683898"/>
<dbReference type="PANTHER" id="PTHR16779">
    <property type="entry name" value="BETA-1,4-MANNOSYLTRANSFERASE EGH"/>
    <property type="match status" value="1"/>
</dbReference>
<protein>
    <submittedName>
        <fullName evidence="3">Glycosyl transferase family 2</fullName>
    </submittedName>
</protein>
<accession>A0A897MU73</accession>
<dbReference type="InterPro" id="IPR029044">
    <property type="entry name" value="Nucleotide-diphossugar_trans"/>
</dbReference>
<dbReference type="Proteomes" id="UP000663586">
    <property type="component" value="Chromosome"/>
</dbReference>
<name>A0A897MU73_9EURY</name>
<evidence type="ECO:0000256" key="1">
    <source>
        <dbReference type="SAM" id="Phobius"/>
    </source>
</evidence>
<keyword evidence="3" id="KW-0808">Transferase</keyword>
<feature type="transmembrane region" description="Helical" evidence="1">
    <location>
        <begin position="306"/>
        <end position="327"/>
    </location>
</feature>
<keyword evidence="1" id="KW-0472">Membrane</keyword>
<dbReference type="EMBL" id="CP064786">
    <property type="protein sequence ID" value="QSG01746.1"/>
    <property type="molecule type" value="Genomic_DNA"/>
</dbReference>
<dbReference type="AlphaFoldDB" id="A0A897MU73"/>
<proteinExistence type="predicted"/>
<dbReference type="KEGG" id="hara:AArcS_0517"/>
<dbReference type="SUPFAM" id="SSF53448">
    <property type="entry name" value="Nucleotide-diphospho-sugar transferases"/>
    <property type="match status" value="1"/>
</dbReference>
<reference evidence="3" key="1">
    <citation type="submission" date="2020-11" db="EMBL/GenBank/DDBJ databases">
        <title>Carbohydrate-dependent, anaerobic sulfur respiration: A novel catabolism in halophilic archaea.</title>
        <authorList>
            <person name="Sorokin D.Y."/>
            <person name="Messina E."/>
            <person name="Smedile F."/>
            <person name="La Cono V."/>
            <person name="Hallsworth J.E."/>
            <person name="Yakimov M.M."/>
        </authorList>
    </citation>
    <scope>NUCLEOTIDE SEQUENCE</scope>
    <source>
        <strain evidence="3">AArc-S</strain>
    </source>
</reference>
<dbReference type="PANTHER" id="PTHR16779:SF1">
    <property type="entry name" value="BETA-1,4-MANNOSYLTRANSFERASE EGH"/>
    <property type="match status" value="1"/>
</dbReference>
<feature type="transmembrane region" description="Helical" evidence="1">
    <location>
        <begin position="6"/>
        <end position="29"/>
    </location>
</feature>
<sequence>MLPGLSTLFVFLAWTVFVLYSVSILTWLVQVFVLGRNQLVSEEDLAYGHDDVQVRILTIGAEAVVQATVDSVPDAVEDIHVIAERDIEIDGATVHVVPEEFDCAARHKGRALEWARREVSCTREHILYLDEDTIVQNFQGLPDADVVQITEKPLYTGSLLAFLCETFRIGYQYEQRSFGWFTYPLYAWGGGVAIRKSLEDELTWDVETITEDTNFVWRAAESRDLDFRVLNLKFRNQAPPSVRGMFRQRRRWFAGTQHASGLLPGRYKLLFGFRLITWAMSPLIPVLSLLLLAVPQYVPESTLYQFGSLGLFGVLFFITLLGTLVYLPRERVTLLALPLTPLLVVLNTAGALWALISPVHTFAVTEKVAPAPEHVSPREIERVHPKLEPGAFEHHDGADRLIADGGVDAEDDAIPAPQE</sequence>
<keyword evidence="4" id="KW-1185">Reference proteome</keyword>
<evidence type="ECO:0000313" key="3">
    <source>
        <dbReference type="EMBL" id="QSG01746.1"/>
    </source>
</evidence>
<dbReference type="Pfam" id="PF13632">
    <property type="entry name" value="Glyco_trans_2_3"/>
    <property type="match status" value="1"/>
</dbReference>
<dbReference type="RefSeq" id="WP_238478856.1">
    <property type="nucleotide sequence ID" value="NZ_CP064786.1"/>
</dbReference>
<feature type="transmembrane region" description="Helical" evidence="1">
    <location>
        <begin position="334"/>
        <end position="356"/>
    </location>
</feature>
<gene>
    <name evidence="3" type="ORF">AArcS_0517</name>
</gene>
<feature type="transmembrane region" description="Helical" evidence="1">
    <location>
        <begin position="275"/>
        <end position="294"/>
    </location>
</feature>
<dbReference type="GO" id="GO:0005737">
    <property type="term" value="C:cytoplasm"/>
    <property type="evidence" value="ECO:0007669"/>
    <property type="project" value="TreeGrafter"/>
</dbReference>
<organism evidence="3 4">
    <name type="scientific">Natranaeroarchaeum sulfidigenes</name>
    <dbReference type="NCBI Taxonomy" id="2784880"/>
    <lineage>
        <taxon>Archaea</taxon>
        <taxon>Methanobacteriati</taxon>
        <taxon>Methanobacteriota</taxon>
        <taxon>Stenosarchaea group</taxon>
        <taxon>Halobacteria</taxon>
        <taxon>Halobacteriales</taxon>
        <taxon>Natronoarchaeaceae</taxon>
        <taxon>Natranaeroarchaeum</taxon>
    </lineage>
</organism>
<keyword evidence="1" id="KW-1133">Transmembrane helix</keyword>
<dbReference type="InterPro" id="IPR001173">
    <property type="entry name" value="Glyco_trans_2-like"/>
</dbReference>
<evidence type="ECO:0000313" key="4">
    <source>
        <dbReference type="Proteomes" id="UP000663586"/>
    </source>
</evidence>
<keyword evidence="1" id="KW-0812">Transmembrane</keyword>